<evidence type="ECO:0008006" key="4">
    <source>
        <dbReference type="Google" id="ProtNLM"/>
    </source>
</evidence>
<dbReference type="RefSeq" id="WP_179251923.1">
    <property type="nucleotide sequence ID" value="NZ_JACBIV010000003.1"/>
</dbReference>
<accession>A0AAW3WJK6</accession>
<evidence type="ECO:0000313" key="2">
    <source>
        <dbReference type="EMBL" id="MBC3211069.1"/>
    </source>
</evidence>
<name>A0AAW3WJK6_SERFO</name>
<sequence>MSLSRFRRSAGMILSAALLAGCAASDIAELNKKVSDMSYDLLSVGKKTGNNGGGLPTLSTNTPVVDKKTSREWEVPVDVDSAAARVKRYYGFSSSDEVNRLKTSNSNNDRWVAASITDGAYAWDAQPGAYYKMGKSWGADEGVEDNVLIELEKNGLGSRMYITFRSSEASHVTEAYTSKLFTEIKQVAEGKVR</sequence>
<feature type="chain" id="PRO_5043901751" description="Lipoprotein" evidence="1">
    <location>
        <begin position="29"/>
        <end position="193"/>
    </location>
</feature>
<comment type="caution">
    <text evidence="2">The sequence shown here is derived from an EMBL/GenBank/DDBJ whole genome shotgun (WGS) entry which is preliminary data.</text>
</comment>
<keyword evidence="1" id="KW-0732">Signal</keyword>
<dbReference type="Proteomes" id="UP000659084">
    <property type="component" value="Unassembled WGS sequence"/>
</dbReference>
<evidence type="ECO:0000313" key="3">
    <source>
        <dbReference type="Proteomes" id="UP000659084"/>
    </source>
</evidence>
<proteinExistence type="predicted"/>
<protein>
    <recommendedName>
        <fullName evidence="4">Lipoprotein</fullName>
    </recommendedName>
</protein>
<reference evidence="2" key="1">
    <citation type="submission" date="2020-08" db="EMBL/GenBank/DDBJ databases">
        <title>Food and environmental bacterial isolates.</title>
        <authorList>
            <person name="Richter L."/>
            <person name="Du Plessis E.M."/>
            <person name="Duvenage S."/>
            <person name="Allam M."/>
            <person name="Korsten L."/>
        </authorList>
    </citation>
    <scope>NUCLEOTIDE SEQUENCE</scope>
    <source>
        <strain evidence="2">UPMP2127</strain>
    </source>
</reference>
<dbReference type="AlphaFoldDB" id="A0AAW3WJK6"/>
<gene>
    <name evidence="2" type="ORF">H8J20_02860</name>
</gene>
<dbReference type="PROSITE" id="PS51257">
    <property type="entry name" value="PROKAR_LIPOPROTEIN"/>
    <property type="match status" value="1"/>
</dbReference>
<dbReference type="EMBL" id="JACNYO010000002">
    <property type="protein sequence ID" value="MBC3211069.1"/>
    <property type="molecule type" value="Genomic_DNA"/>
</dbReference>
<feature type="signal peptide" evidence="1">
    <location>
        <begin position="1"/>
        <end position="28"/>
    </location>
</feature>
<evidence type="ECO:0000256" key="1">
    <source>
        <dbReference type="SAM" id="SignalP"/>
    </source>
</evidence>
<organism evidence="2 3">
    <name type="scientific">Serratia fonticola</name>
    <dbReference type="NCBI Taxonomy" id="47917"/>
    <lineage>
        <taxon>Bacteria</taxon>
        <taxon>Pseudomonadati</taxon>
        <taxon>Pseudomonadota</taxon>
        <taxon>Gammaproteobacteria</taxon>
        <taxon>Enterobacterales</taxon>
        <taxon>Yersiniaceae</taxon>
        <taxon>Serratia</taxon>
    </lineage>
</organism>